<dbReference type="GO" id="GO:0009982">
    <property type="term" value="F:pseudouridine synthase activity"/>
    <property type="evidence" value="ECO:0007669"/>
    <property type="project" value="InterPro"/>
</dbReference>
<comment type="catalytic activity">
    <reaction evidence="1">
        <text>a uridine in RNA = a pseudouridine in RNA</text>
        <dbReference type="Rhea" id="RHEA:48348"/>
        <dbReference type="Rhea" id="RHEA-COMP:12068"/>
        <dbReference type="Rhea" id="RHEA-COMP:12069"/>
        <dbReference type="ChEBI" id="CHEBI:65314"/>
        <dbReference type="ChEBI" id="CHEBI:65315"/>
    </reaction>
</comment>
<feature type="domain" description="Pseudouridine synthase RsuA/RluA-like" evidence="4">
    <location>
        <begin position="99"/>
        <end position="245"/>
    </location>
</feature>
<dbReference type="SUPFAM" id="SSF55120">
    <property type="entry name" value="Pseudouridine synthase"/>
    <property type="match status" value="1"/>
</dbReference>
<dbReference type="Proteomes" id="UP000204221">
    <property type="component" value="Chromosome"/>
</dbReference>
<evidence type="ECO:0000313" key="6">
    <source>
        <dbReference type="Proteomes" id="UP000204221"/>
    </source>
</evidence>
<dbReference type="GO" id="GO:0000455">
    <property type="term" value="P:enzyme-directed rRNA pseudouridine synthesis"/>
    <property type="evidence" value="ECO:0007669"/>
    <property type="project" value="TreeGrafter"/>
</dbReference>
<gene>
    <name evidence="5" type="primary">rluA</name>
    <name evidence="5" type="ORF">AHOG_16325</name>
</gene>
<evidence type="ECO:0000256" key="2">
    <source>
        <dbReference type="ARBA" id="ARBA00031870"/>
    </source>
</evidence>
<dbReference type="InterPro" id="IPR050188">
    <property type="entry name" value="RluA_PseudoU_synthase"/>
</dbReference>
<dbReference type="AlphaFoldDB" id="A0A221W5E1"/>
<dbReference type="Gene3D" id="3.30.2350.10">
    <property type="entry name" value="Pseudouridine synthase"/>
    <property type="match status" value="1"/>
</dbReference>
<sequence length="319" mass="36323">MRRKLASPLPQRNGLDPARLRLPAEGPWATIRDHLVERLPMVAPARIDEMLAGREIVGADGPVAPDAPFRPDSFVWFHRDLPDEVPVPFDVRVLHRDENIVVVDKPHFLATIPRGRHVLETALVRLRRELDLPLLSPAHRLDRVTAGLVLFVARRELRGAYQTMFRDRRVYKEYEAVAPVEPALDLPRTVRSRIVKERGIITAREVDGPPNSESRIELMERRDGLGRYRLLPRTGRTHQLRLHMSGLGVPILGDDFYPTLVETALDDFRRPLQLLATVLEFTDPVSGEPRRFETRSRLLAWTSYAEWAGVEHSAACPTA</sequence>
<evidence type="ECO:0000256" key="1">
    <source>
        <dbReference type="ARBA" id="ARBA00000073"/>
    </source>
</evidence>
<evidence type="ECO:0000313" key="5">
    <source>
        <dbReference type="EMBL" id="ASO20891.1"/>
    </source>
</evidence>
<dbReference type="InterPro" id="IPR006224">
    <property type="entry name" value="PsdUridine_synth_RluA-like_CS"/>
</dbReference>
<accession>A0A221W5E1</accession>
<dbReference type="KEGG" id="ahg:AHOG_16325"/>
<dbReference type="RefSeq" id="WP_093942160.1">
    <property type="nucleotide sequence ID" value="NZ_CP022521.1"/>
</dbReference>
<dbReference type="PANTHER" id="PTHR21600">
    <property type="entry name" value="MITOCHONDRIAL RNA PSEUDOURIDINE SYNTHASE"/>
    <property type="match status" value="1"/>
</dbReference>
<reference evidence="5 6" key="1">
    <citation type="submission" date="2017-07" db="EMBL/GenBank/DDBJ databases">
        <title>Complete genome sequence of Actinoalloteichus hoggarensis DSM 45943, type strain of Actinoalloteichus hoggarensis.</title>
        <authorList>
            <person name="Ruckert C."/>
            <person name="Nouioui I."/>
            <person name="Willmese J."/>
            <person name="van Wezel G."/>
            <person name="Klenk H.-P."/>
            <person name="Kalinowski J."/>
            <person name="Zotchev S.B."/>
        </authorList>
    </citation>
    <scope>NUCLEOTIDE SEQUENCE [LARGE SCALE GENOMIC DNA]</scope>
    <source>
        <strain evidence="5 6">DSM 45943</strain>
    </source>
</reference>
<protein>
    <recommendedName>
        <fullName evidence="2">RNA pseudouridylate synthase</fullName>
    </recommendedName>
    <alternativeName>
        <fullName evidence="3">RNA-uridine isomerase</fullName>
    </alternativeName>
</protein>
<dbReference type="InterPro" id="IPR020103">
    <property type="entry name" value="PsdUridine_synth_cat_dom_sf"/>
</dbReference>
<dbReference type="OrthoDB" id="9807829at2"/>
<dbReference type="GO" id="GO:0140098">
    <property type="term" value="F:catalytic activity, acting on RNA"/>
    <property type="evidence" value="ECO:0007669"/>
    <property type="project" value="UniProtKB-ARBA"/>
</dbReference>
<dbReference type="Pfam" id="PF00849">
    <property type="entry name" value="PseudoU_synth_2"/>
    <property type="match status" value="1"/>
</dbReference>
<proteinExistence type="predicted"/>
<keyword evidence="6" id="KW-1185">Reference proteome</keyword>
<name>A0A221W5E1_9PSEU</name>
<dbReference type="PANTHER" id="PTHR21600:SF84">
    <property type="entry name" value="PSEUDOURIDINE SYNTHASE RSUA_RLUA-LIKE DOMAIN-CONTAINING PROTEIN"/>
    <property type="match status" value="1"/>
</dbReference>
<evidence type="ECO:0000259" key="4">
    <source>
        <dbReference type="Pfam" id="PF00849"/>
    </source>
</evidence>
<evidence type="ECO:0000256" key="3">
    <source>
        <dbReference type="ARBA" id="ARBA00033164"/>
    </source>
</evidence>
<dbReference type="EMBL" id="CP022521">
    <property type="protein sequence ID" value="ASO20891.1"/>
    <property type="molecule type" value="Genomic_DNA"/>
</dbReference>
<dbReference type="InterPro" id="IPR006145">
    <property type="entry name" value="PsdUridine_synth_RsuA/RluA"/>
</dbReference>
<dbReference type="CDD" id="cd02558">
    <property type="entry name" value="PSRA_1"/>
    <property type="match status" value="1"/>
</dbReference>
<dbReference type="PROSITE" id="PS01129">
    <property type="entry name" value="PSI_RLU"/>
    <property type="match status" value="1"/>
</dbReference>
<keyword evidence="5" id="KW-0413">Isomerase</keyword>
<organism evidence="5 6">
    <name type="scientific">Actinoalloteichus hoggarensis</name>
    <dbReference type="NCBI Taxonomy" id="1470176"/>
    <lineage>
        <taxon>Bacteria</taxon>
        <taxon>Bacillati</taxon>
        <taxon>Actinomycetota</taxon>
        <taxon>Actinomycetes</taxon>
        <taxon>Pseudonocardiales</taxon>
        <taxon>Pseudonocardiaceae</taxon>
        <taxon>Actinoalloteichus</taxon>
    </lineage>
</organism>
<dbReference type="GO" id="GO:0003723">
    <property type="term" value="F:RNA binding"/>
    <property type="evidence" value="ECO:0007669"/>
    <property type="project" value="InterPro"/>
</dbReference>